<comment type="caution">
    <text evidence="1">The sequence shown here is derived from an EMBL/GenBank/DDBJ whole genome shotgun (WGS) entry which is preliminary data.</text>
</comment>
<evidence type="ECO:0000313" key="1">
    <source>
        <dbReference type="EMBL" id="RGN52133.1"/>
    </source>
</evidence>
<reference evidence="1 2" key="1">
    <citation type="submission" date="2018-08" db="EMBL/GenBank/DDBJ databases">
        <title>A genome reference for cultivated species of the human gut microbiota.</title>
        <authorList>
            <person name="Zou Y."/>
            <person name="Xue W."/>
            <person name="Luo G."/>
        </authorList>
    </citation>
    <scope>NUCLEOTIDE SEQUENCE [LARGE SCALE GENOMIC DNA]</scope>
    <source>
        <strain evidence="1 2">OM05-11AA</strain>
    </source>
</reference>
<sequence>MIMSTPRTLKSALEAGSVICKLYAKYDKKIRVTVQERFHQADRKMFLDFWIDREYFKRNYPNTYDRL</sequence>
<dbReference type="Proteomes" id="UP000261088">
    <property type="component" value="Unassembled WGS sequence"/>
</dbReference>
<dbReference type="AlphaFoldDB" id="A0AB37LTS5"/>
<protein>
    <submittedName>
        <fullName evidence="1">Uncharacterized protein</fullName>
    </submittedName>
</protein>
<organism evidence="1 2">
    <name type="scientific">Parabacteroides merdae</name>
    <dbReference type="NCBI Taxonomy" id="46503"/>
    <lineage>
        <taxon>Bacteria</taxon>
        <taxon>Pseudomonadati</taxon>
        <taxon>Bacteroidota</taxon>
        <taxon>Bacteroidia</taxon>
        <taxon>Bacteroidales</taxon>
        <taxon>Tannerellaceae</taxon>
        <taxon>Parabacteroides</taxon>
    </lineage>
</organism>
<proteinExistence type="predicted"/>
<evidence type="ECO:0000313" key="2">
    <source>
        <dbReference type="Proteomes" id="UP000261088"/>
    </source>
</evidence>
<accession>A0AB37LTS5</accession>
<name>A0AB37LTS5_9BACT</name>
<gene>
    <name evidence="1" type="ORF">DXB61_07765</name>
</gene>
<dbReference type="EMBL" id="QSUP01000007">
    <property type="protein sequence ID" value="RGN52133.1"/>
    <property type="molecule type" value="Genomic_DNA"/>
</dbReference>